<feature type="chain" id="PRO_5044840900" evidence="1">
    <location>
        <begin position="20"/>
        <end position="131"/>
    </location>
</feature>
<organism evidence="2 3">
    <name type="scientific">Hypothenemus hampei</name>
    <name type="common">Coffee berry borer</name>
    <dbReference type="NCBI Taxonomy" id="57062"/>
    <lineage>
        <taxon>Eukaryota</taxon>
        <taxon>Metazoa</taxon>
        <taxon>Ecdysozoa</taxon>
        <taxon>Arthropoda</taxon>
        <taxon>Hexapoda</taxon>
        <taxon>Insecta</taxon>
        <taxon>Pterygota</taxon>
        <taxon>Neoptera</taxon>
        <taxon>Endopterygota</taxon>
        <taxon>Coleoptera</taxon>
        <taxon>Polyphaga</taxon>
        <taxon>Cucujiformia</taxon>
        <taxon>Curculionidae</taxon>
        <taxon>Scolytinae</taxon>
        <taxon>Hypothenemus</taxon>
    </lineage>
</organism>
<name>A0ABD1EVM4_HYPHA</name>
<keyword evidence="1" id="KW-0732">Signal</keyword>
<comment type="caution">
    <text evidence="2">The sequence shown here is derived from an EMBL/GenBank/DDBJ whole genome shotgun (WGS) entry which is preliminary data.</text>
</comment>
<keyword evidence="3" id="KW-1185">Reference proteome</keyword>
<feature type="signal peptide" evidence="1">
    <location>
        <begin position="1"/>
        <end position="19"/>
    </location>
</feature>
<proteinExistence type="predicted"/>
<accession>A0ABD1EVM4</accession>
<sequence length="131" mass="15058">MGPFHIVVLLTTLLLATRCQEQNDVTWPMARSASRVIRSASKGSNSEFEKFFLKASKSVPRIGRRNGVLYMDDSAPTEEFLKRLNWNDIAYLYEYKPELFASNDPGNNFQLNSMDYNGLSHSPNFNMRNEQ</sequence>
<dbReference type="AlphaFoldDB" id="A0ABD1EVM4"/>
<protein>
    <submittedName>
        <fullName evidence="2">Uncharacterized protein</fullName>
    </submittedName>
</protein>
<reference evidence="2 3" key="1">
    <citation type="submission" date="2024-05" db="EMBL/GenBank/DDBJ databases">
        <title>Genetic variation in Jamaican populations of the coffee berry borer (Hypothenemus hampei).</title>
        <authorList>
            <person name="Errbii M."/>
            <person name="Myrie A."/>
        </authorList>
    </citation>
    <scope>NUCLEOTIDE SEQUENCE [LARGE SCALE GENOMIC DNA]</scope>
    <source>
        <strain evidence="2">JA-Hopewell-2020-01-JO</strain>
        <tissue evidence="2">Whole body</tissue>
    </source>
</reference>
<dbReference type="EMBL" id="JBDJPC010000005">
    <property type="protein sequence ID" value="KAL1502862.1"/>
    <property type="molecule type" value="Genomic_DNA"/>
</dbReference>
<evidence type="ECO:0000313" key="3">
    <source>
        <dbReference type="Proteomes" id="UP001566132"/>
    </source>
</evidence>
<evidence type="ECO:0000313" key="2">
    <source>
        <dbReference type="EMBL" id="KAL1502862.1"/>
    </source>
</evidence>
<evidence type="ECO:0000256" key="1">
    <source>
        <dbReference type="SAM" id="SignalP"/>
    </source>
</evidence>
<gene>
    <name evidence="2" type="ORF">ABEB36_007940</name>
</gene>
<dbReference type="Proteomes" id="UP001566132">
    <property type="component" value="Unassembled WGS sequence"/>
</dbReference>